<sequence length="796" mass="84607">MTMKKKLTVTTLAASIMFASIAGLPLSEQGLANKLGITVGVASADTLSIQDKLNGLRDELGKDAEGIDAARAVRNFVADYSFSDEDMALILGNVWTKLSGAGVDVTPVFELFNNLDLFYDESSNAIEELLKVQDVRDALDLLFQYKGLPLIDEADGLSKQSVIDFQEASLAALQEESSKEALLGSIASVFLTGGSSQPIKNTLNDIVTTKVLSKELLISDFLNAYELNLGDLNAVQNNLADFIADNSDLGEQAVAARTAIESAGIRYLLKDEFQFTDNDSSSAIVDPKLSIFGQPLNSFLVWSKQSGDSVKFEAGKLVLNGVNSGNGVIQARDSKFKLLLYISPTLTLTKTEDSNTTGGGGSTSNPDQTLDLGNLAKELVGASEEKKQEIFQKAQEAVKNALQELATLDLSKSIKVEGDTAKPTINVTELANKMKEIAAKAKALNDQLKQLNPNATVEKIQLKLDFGSITAKTTEIPLGKALLDAAIANGVDTVAISMSGLTLGVSPTEFGADTTLKVTNQDTKVATSATQLPVAAGVYEFEFTSGGTNISNFNKPVEVTIPVPNGSKFDTELLSLAKIVDGKLEFYGGSYENGVLNALRTGFSTYTVVENKVEFGDTASVKAWAGRQIQVSASKGILEGRADQSFVPNGLVTRAEFAKMIVKTFSLESATATENFTDVNDSDWFKVYVASAVKNGIVNGKEAGKFDPNGNITRAEMAVMSSRALALKGISLSPAKVDEALKGFTDVTEINASLKSGVALAASEGIVIGEEGNVFNPNANSTRAQAAVVIYRLLNK</sequence>
<organism evidence="5 6">
    <name type="scientific">Paenibacillus allorhizoplanae</name>
    <dbReference type="NCBI Taxonomy" id="2905648"/>
    <lineage>
        <taxon>Bacteria</taxon>
        <taxon>Bacillati</taxon>
        <taxon>Bacillota</taxon>
        <taxon>Bacilli</taxon>
        <taxon>Bacillales</taxon>
        <taxon>Paenibacillaceae</taxon>
        <taxon>Paenibacillus</taxon>
    </lineage>
</organism>
<comment type="caution">
    <text evidence="5">The sequence shown here is derived from an EMBL/GenBank/DDBJ whole genome shotgun (WGS) entry which is preliminary data.</text>
</comment>
<dbReference type="PROSITE" id="PS51272">
    <property type="entry name" value="SLH"/>
    <property type="match status" value="3"/>
</dbReference>
<protein>
    <recommendedName>
        <fullName evidence="4">SLH domain-containing protein</fullName>
    </recommendedName>
</protein>
<feature type="domain" description="SLH" evidence="4">
    <location>
        <begin position="672"/>
        <end position="735"/>
    </location>
</feature>
<dbReference type="InterPro" id="IPR051465">
    <property type="entry name" value="Cell_Envelope_Struct_Comp"/>
</dbReference>
<feature type="coiled-coil region" evidence="1">
    <location>
        <begin position="384"/>
        <end position="451"/>
    </location>
</feature>
<dbReference type="Proteomes" id="UP000838821">
    <property type="component" value="Unassembled WGS sequence"/>
</dbReference>
<feature type="domain" description="SLH" evidence="4">
    <location>
        <begin position="741"/>
        <end position="796"/>
    </location>
</feature>
<dbReference type="PANTHER" id="PTHR43308:SF5">
    <property type="entry name" value="S-LAYER PROTEIN _ PEPTIDOGLYCAN ENDO-BETA-N-ACETYLGLUCOSAMINIDASE"/>
    <property type="match status" value="1"/>
</dbReference>
<keyword evidence="1" id="KW-0175">Coiled coil</keyword>
<feature type="domain" description="SLH" evidence="4">
    <location>
        <begin position="612"/>
        <end position="671"/>
    </location>
</feature>
<evidence type="ECO:0000259" key="4">
    <source>
        <dbReference type="PROSITE" id="PS51272"/>
    </source>
</evidence>
<proteinExistence type="predicted"/>
<evidence type="ECO:0000256" key="3">
    <source>
        <dbReference type="SAM" id="SignalP"/>
    </source>
</evidence>
<name>A0ABM9CFM5_9BACL</name>
<feature type="signal peptide" evidence="3">
    <location>
        <begin position="1"/>
        <end position="22"/>
    </location>
</feature>
<reference evidence="5" key="1">
    <citation type="submission" date="2022-01" db="EMBL/GenBank/DDBJ databases">
        <authorList>
            <person name="Criscuolo A."/>
        </authorList>
    </citation>
    <scope>NUCLEOTIDE SEQUENCE</scope>
    <source>
        <strain evidence="5">CIP111891</strain>
    </source>
</reference>
<dbReference type="InterPro" id="IPR001119">
    <property type="entry name" value="SLH_dom"/>
</dbReference>
<gene>
    <name evidence="5" type="ORF">PAECIP111891_03703</name>
</gene>
<feature type="chain" id="PRO_5046455860" description="SLH domain-containing protein" evidence="3">
    <location>
        <begin position="23"/>
        <end position="796"/>
    </location>
</feature>
<evidence type="ECO:0000313" key="5">
    <source>
        <dbReference type="EMBL" id="CAH1211503.1"/>
    </source>
</evidence>
<keyword evidence="3" id="KW-0732">Signal</keyword>
<dbReference type="RefSeq" id="WP_236289437.1">
    <property type="nucleotide sequence ID" value="NZ_CAKMMW010000011.1"/>
</dbReference>
<evidence type="ECO:0000313" key="6">
    <source>
        <dbReference type="Proteomes" id="UP000838821"/>
    </source>
</evidence>
<feature type="region of interest" description="Disordered" evidence="2">
    <location>
        <begin position="351"/>
        <end position="370"/>
    </location>
</feature>
<accession>A0ABM9CFM5</accession>
<dbReference type="EMBL" id="CAKMMW010000011">
    <property type="protein sequence ID" value="CAH1211503.1"/>
    <property type="molecule type" value="Genomic_DNA"/>
</dbReference>
<evidence type="ECO:0000256" key="2">
    <source>
        <dbReference type="SAM" id="MobiDB-lite"/>
    </source>
</evidence>
<dbReference type="Pfam" id="PF00395">
    <property type="entry name" value="SLH"/>
    <property type="match status" value="3"/>
</dbReference>
<keyword evidence="6" id="KW-1185">Reference proteome</keyword>
<dbReference type="PANTHER" id="PTHR43308">
    <property type="entry name" value="OUTER MEMBRANE PROTEIN ALPHA-RELATED"/>
    <property type="match status" value="1"/>
</dbReference>
<evidence type="ECO:0000256" key="1">
    <source>
        <dbReference type="SAM" id="Coils"/>
    </source>
</evidence>